<dbReference type="Gene3D" id="3.90.320.10">
    <property type="match status" value="1"/>
</dbReference>
<dbReference type="HOGENOM" id="CLU_006515_7_0_9"/>
<reference evidence="15 16" key="2">
    <citation type="journal article" date="2012" name="Stand. Genomic Sci.">
        <title>Complete Genome Sequence of Clostridium clariflavum DSM 19732.</title>
        <authorList>
            <person name="Izquierdo J.A."/>
            <person name="Goodwin L."/>
            <person name="Davenport K.W."/>
            <person name="Teshima H."/>
            <person name="Bruce D."/>
            <person name="Detter C."/>
            <person name="Tapia R."/>
            <person name="Han S."/>
            <person name="Land M."/>
            <person name="Hauser L."/>
            <person name="Jeffries C.D."/>
            <person name="Han J."/>
            <person name="Pitluck S."/>
            <person name="Nolan M."/>
            <person name="Chen A."/>
            <person name="Huntemann M."/>
            <person name="Mavromatis K."/>
            <person name="Mikhailova N."/>
            <person name="Liolios K."/>
            <person name="Woyke T."/>
            <person name="Lynd L.R."/>
        </authorList>
    </citation>
    <scope>NUCLEOTIDE SEQUENCE [LARGE SCALE GENOMIC DNA]</scope>
    <source>
        <strain evidence="16">DSM 19732 / NBRC 101661 / EBR45</strain>
    </source>
</reference>
<dbReference type="GO" id="GO:0051539">
    <property type="term" value="F:4 iron, 4 sulfur cluster binding"/>
    <property type="evidence" value="ECO:0007669"/>
    <property type="project" value="UniProtKB-KW"/>
</dbReference>
<evidence type="ECO:0000256" key="6">
    <source>
        <dbReference type="ARBA" id="ARBA00022806"/>
    </source>
</evidence>
<dbReference type="Gene3D" id="3.40.50.300">
    <property type="entry name" value="P-loop containing nucleotide triphosphate hydrolases"/>
    <property type="match status" value="2"/>
</dbReference>
<reference evidence="16" key="1">
    <citation type="submission" date="2011-12" db="EMBL/GenBank/DDBJ databases">
        <title>Complete sequence of Clostridium clariflavum DSM 19732.</title>
        <authorList>
            <consortium name="US DOE Joint Genome Institute"/>
            <person name="Lucas S."/>
            <person name="Han J."/>
            <person name="Lapidus A."/>
            <person name="Cheng J.-F."/>
            <person name="Goodwin L."/>
            <person name="Pitluck S."/>
            <person name="Peters L."/>
            <person name="Teshima H."/>
            <person name="Detter J.C."/>
            <person name="Han C."/>
            <person name="Tapia R."/>
            <person name="Land M."/>
            <person name="Hauser L."/>
            <person name="Kyrpides N."/>
            <person name="Ivanova N."/>
            <person name="Pagani I."/>
            <person name="Kitzmiller T."/>
            <person name="Lynd L."/>
            <person name="Izquierdo J."/>
            <person name="Woyke T."/>
        </authorList>
    </citation>
    <scope>NUCLEOTIDE SEQUENCE [LARGE SCALE GENOMIC DNA]</scope>
    <source>
        <strain evidence="16">DSM 19732 / NBRC 101661 / EBR45</strain>
    </source>
</reference>
<dbReference type="STRING" id="720554.Clocl_3240"/>
<keyword evidence="7" id="KW-0067">ATP-binding</keyword>
<dbReference type="GO" id="GO:0006281">
    <property type="term" value="P:DNA repair"/>
    <property type="evidence" value="ECO:0007669"/>
    <property type="project" value="UniProtKB-KW"/>
</dbReference>
<proteinExistence type="inferred from homology"/>
<dbReference type="GO" id="GO:0043139">
    <property type="term" value="F:5'-3' DNA helicase activity"/>
    <property type="evidence" value="ECO:0007669"/>
    <property type="project" value="UniProtKB-EC"/>
</dbReference>
<evidence type="ECO:0000313" key="15">
    <source>
        <dbReference type="EMBL" id="AEV69755.1"/>
    </source>
</evidence>
<dbReference type="InterPro" id="IPR006554">
    <property type="entry name" value="Helicase-like_DEXD_c2"/>
</dbReference>
<keyword evidence="3" id="KW-0547">Nucleotide-binding</keyword>
<gene>
    <name evidence="15" type="ordered locus">Clocl_3240</name>
</gene>
<dbReference type="InterPro" id="IPR011545">
    <property type="entry name" value="DEAD/DEAH_box_helicase_dom"/>
</dbReference>
<keyword evidence="6 15" id="KW-0347">Helicase</keyword>
<dbReference type="KEGG" id="ccl:Clocl_3240"/>
<keyword evidence="10" id="KW-0238">DNA-binding</keyword>
<evidence type="ECO:0000256" key="7">
    <source>
        <dbReference type="ARBA" id="ARBA00022840"/>
    </source>
</evidence>
<dbReference type="Pfam" id="PF00270">
    <property type="entry name" value="DEAD"/>
    <property type="match status" value="1"/>
</dbReference>
<dbReference type="OrthoDB" id="9765586at2"/>
<keyword evidence="11" id="KW-0234">DNA repair</keyword>
<dbReference type="PANTHER" id="PTHR11472">
    <property type="entry name" value="DNA REPAIR DEAD HELICASE RAD3/XP-D SUBFAMILY MEMBER"/>
    <property type="match status" value="1"/>
</dbReference>
<dbReference type="Pfam" id="PF13307">
    <property type="entry name" value="Helicase_C_2"/>
    <property type="match status" value="1"/>
</dbReference>
<evidence type="ECO:0000256" key="12">
    <source>
        <dbReference type="ARBA" id="ARBA00023235"/>
    </source>
</evidence>
<dbReference type="InterPro" id="IPR045028">
    <property type="entry name" value="DinG/Rad3-like"/>
</dbReference>
<dbReference type="Gene3D" id="1.10.275.40">
    <property type="match status" value="1"/>
</dbReference>
<keyword evidence="1" id="KW-0004">4Fe-4S</keyword>
<evidence type="ECO:0000256" key="13">
    <source>
        <dbReference type="ARBA" id="ARBA00038058"/>
    </source>
</evidence>
<dbReference type="eggNOG" id="COG1199">
    <property type="taxonomic scope" value="Bacteria"/>
</dbReference>
<dbReference type="Gene3D" id="1.10.30.20">
    <property type="entry name" value="Bacterial XPD DNA helicase, FeS cluster domain"/>
    <property type="match status" value="1"/>
</dbReference>
<dbReference type="SMART" id="SM00491">
    <property type="entry name" value="HELICc2"/>
    <property type="match status" value="1"/>
</dbReference>
<name>G8LWA8_ACECE</name>
<dbReference type="PROSITE" id="PS51193">
    <property type="entry name" value="HELICASE_ATP_BIND_2"/>
    <property type="match status" value="1"/>
</dbReference>
<evidence type="ECO:0000313" key="16">
    <source>
        <dbReference type="Proteomes" id="UP000005435"/>
    </source>
</evidence>
<comment type="similarity">
    <text evidence="13">Belongs to the helicase family. DinG subfamily.</text>
</comment>
<keyword evidence="5" id="KW-0378">Hydrolase</keyword>
<dbReference type="RefSeq" id="WP_014256288.1">
    <property type="nucleotide sequence ID" value="NC_016627.1"/>
</dbReference>
<keyword evidence="8" id="KW-0408">Iron</keyword>
<keyword evidence="2" id="KW-0479">Metal-binding</keyword>
<dbReference type="InterPro" id="IPR011604">
    <property type="entry name" value="PDDEXK-like_dom_sf"/>
</dbReference>
<evidence type="ECO:0000256" key="4">
    <source>
        <dbReference type="ARBA" id="ARBA00022763"/>
    </source>
</evidence>
<evidence type="ECO:0000256" key="3">
    <source>
        <dbReference type="ARBA" id="ARBA00022741"/>
    </source>
</evidence>
<dbReference type="InterPro" id="IPR006555">
    <property type="entry name" value="ATP-dep_Helicase_C"/>
</dbReference>
<evidence type="ECO:0000259" key="14">
    <source>
        <dbReference type="PROSITE" id="PS51193"/>
    </source>
</evidence>
<dbReference type="GO" id="GO:0016818">
    <property type="term" value="F:hydrolase activity, acting on acid anhydrides, in phosphorus-containing anhydrides"/>
    <property type="evidence" value="ECO:0007669"/>
    <property type="project" value="InterPro"/>
</dbReference>
<accession>G8LWA8</accession>
<evidence type="ECO:0000256" key="11">
    <source>
        <dbReference type="ARBA" id="ARBA00023204"/>
    </source>
</evidence>
<evidence type="ECO:0000256" key="8">
    <source>
        <dbReference type="ARBA" id="ARBA00023004"/>
    </source>
</evidence>
<evidence type="ECO:0000256" key="9">
    <source>
        <dbReference type="ARBA" id="ARBA00023014"/>
    </source>
</evidence>
<dbReference type="Proteomes" id="UP000005435">
    <property type="component" value="Chromosome"/>
</dbReference>
<evidence type="ECO:0000256" key="10">
    <source>
        <dbReference type="ARBA" id="ARBA00023125"/>
    </source>
</evidence>
<dbReference type="SMART" id="SM00488">
    <property type="entry name" value="DEXDc2"/>
    <property type="match status" value="1"/>
</dbReference>
<dbReference type="InterPro" id="IPR010614">
    <property type="entry name" value="RAD3-like_helicase_DEAD"/>
</dbReference>
<evidence type="ECO:0000256" key="5">
    <source>
        <dbReference type="ARBA" id="ARBA00022801"/>
    </source>
</evidence>
<dbReference type="GO" id="GO:0003677">
    <property type="term" value="F:DNA binding"/>
    <property type="evidence" value="ECO:0007669"/>
    <property type="project" value="UniProtKB-KW"/>
</dbReference>
<dbReference type="InterPro" id="IPR042493">
    <property type="entry name" value="XPD_DNA_FeS"/>
</dbReference>
<keyword evidence="16" id="KW-1185">Reference proteome</keyword>
<dbReference type="SUPFAM" id="SSF52540">
    <property type="entry name" value="P-loop containing nucleoside triphosphate hydrolases"/>
    <property type="match status" value="1"/>
</dbReference>
<dbReference type="GO" id="GO:0005524">
    <property type="term" value="F:ATP binding"/>
    <property type="evidence" value="ECO:0007669"/>
    <property type="project" value="UniProtKB-KW"/>
</dbReference>
<dbReference type="InterPro" id="IPR027417">
    <property type="entry name" value="P-loop_NTPase"/>
</dbReference>
<keyword evidence="4" id="KW-0227">DNA damage</keyword>
<organism evidence="15 16">
    <name type="scientific">Acetivibrio clariflavus (strain DSM 19732 / NBRC 101661 / EBR45)</name>
    <name type="common">Clostridium clariflavum</name>
    <dbReference type="NCBI Taxonomy" id="720554"/>
    <lineage>
        <taxon>Bacteria</taxon>
        <taxon>Bacillati</taxon>
        <taxon>Bacillota</taxon>
        <taxon>Clostridia</taxon>
        <taxon>Eubacteriales</taxon>
        <taxon>Oscillospiraceae</taxon>
        <taxon>Acetivibrio</taxon>
    </lineage>
</organism>
<dbReference type="PANTHER" id="PTHR11472:SF34">
    <property type="entry name" value="REGULATOR OF TELOMERE ELONGATION HELICASE 1"/>
    <property type="match status" value="1"/>
</dbReference>
<evidence type="ECO:0000256" key="1">
    <source>
        <dbReference type="ARBA" id="ARBA00022485"/>
    </source>
</evidence>
<evidence type="ECO:0000256" key="2">
    <source>
        <dbReference type="ARBA" id="ARBA00022723"/>
    </source>
</evidence>
<keyword evidence="9" id="KW-0411">Iron-sulfur</keyword>
<dbReference type="Pfam" id="PF06733">
    <property type="entry name" value="DEAD_2"/>
    <property type="match status" value="1"/>
</dbReference>
<dbReference type="AlphaFoldDB" id="G8LWA8"/>
<dbReference type="InterPro" id="IPR014013">
    <property type="entry name" value="Helic_SF1/SF2_ATP-bd_DinG/Rad3"/>
</dbReference>
<protein>
    <submittedName>
        <fullName evidence="15">DNA helicase, Rad3</fullName>
    </submittedName>
</protein>
<feature type="domain" description="Helicase ATP-binding" evidence="14">
    <location>
        <begin position="184"/>
        <end position="432"/>
    </location>
</feature>
<dbReference type="EMBL" id="CP003065">
    <property type="protein sequence ID" value="AEV69755.1"/>
    <property type="molecule type" value="Genomic_DNA"/>
</dbReference>
<keyword evidence="12" id="KW-0413">Isomerase</keyword>
<sequence>MNTEKKEIKVSVRNLVEFLLRAGDIDSSFFRINRAVEGTRIHKKIQKAQKECYRPEVPLKYSIDYREFVLTVEGRADGIIEDSDGVTIDEIKSTMSPLEIIDENYNEMHWAQAKCYAYIYAVQNNIEKVNIRLTYCHLDTEEIKYLNKSFSVEQLKDFFDQLAQNYYSWAKLEYDWQLERDESIRKLTFPFDMYRKGQRELAVAVYKTITSGKNIFVQAPTGIGKTISTLFPSIKAMGEGNTSKIFYLTAKTITRSVAEEAFLIMRKKGLKFRAITLTAKEKICIKEKSSCNPADCEVAKGHFDRINSAIMDILAHEEELKRETIEKYAAKHKVCPFEFSLDLTLWADAVICDYNYVFDPRVYLKRFFTDKGDYIFLIDEAHNLVDRAREMYSAEIYKKPVLKMKKEMKEIAPKISKALNRINTFMLNKKKLCNEKGFYVSKEGDKEIYSILRMFVSECEAYFAKNENIKAGDELLELYFNALAFIRICELYDERYVTYVEIQENDVKLKLFCLDPSYLLHEALKKGKSGVFFSATLIPLEYYRGILGGSAEDYIMSIESPFNLENRKLLVADYISTRYANRERSYKAIVESIWNLIKCKCGNYMVFFPSYQYMNTVYELFGSEHPDVKVHVQAASMTEEEREGFLALFVPQPDVTTIGFCVMGGIFSEGIDLKNDRLIGTVIVGVGLPQVCLERDIIREYFNDRNNAGFEYAYMFPGMNKVMQAAGRVIRSETDRGIILLIDERFTSRNYLKLFPREWFPYTRVIKADDITKFANEFWNKGDT</sequence>
<dbReference type="GO" id="GO:0046872">
    <property type="term" value="F:metal ion binding"/>
    <property type="evidence" value="ECO:0007669"/>
    <property type="project" value="UniProtKB-KW"/>
</dbReference>